<name>A0A3N2D4Q3_9GAMM</name>
<dbReference type="OrthoDB" id="9808891at2"/>
<sequence>MTGKSISKDSRVTLHFTLKLADGAVVDSTLEREQPGSFVMGDGTLLPGFEQALLGLQAGEKHQAVVTPEGAFGQPNPNNVQTMPRKQFKDMELELGLMLSFADANKAELPGVVRRITDEVVEIDFNHPLAGQDIIFEVEILEVA</sequence>
<comment type="caution">
    <text evidence="8">The sequence shown here is derived from an EMBL/GenBank/DDBJ whole genome shotgun (WGS) entry which is preliminary data.</text>
</comment>
<dbReference type="Gene3D" id="3.10.50.40">
    <property type="match status" value="1"/>
</dbReference>
<evidence type="ECO:0000313" key="9">
    <source>
        <dbReference type="Proteomes" id="UP000275394"/>
    </source>
</evidence>
<comment type="similarity">
    <text evidence="2 6">Belongs to the FKBP-type PPIase family.</text>
</comment>
<dbReference type="PANTHER" id="PTHR47861:SF4">
    <property type="entry name" value="FKBP-TYPE 16 KDA PEPTIDYL-PROLYL CIS-TRANS ISOMERASE"/>
    <property type="match status" value="1"/>
</dbReference>
<protein>
    <recommendedName>
        <fullName evidence="6">Peptidyl-prolyl cis-trans isomerase</fullName>
        <ecNumber evidence="6">5.2.1.8</ecNumber>
    </recommendedName>
</protein>
<gene>
    <name evidence="8" type="ORF">EDC56_3892</name>
</gene>
<accession>A0A3N2D4Q3</accession>
<evidence type="ECO:0000256" key="4">
    <source>
        <dbReference type="ARBA" id="ARBA00023235"/>
    </source>
</evidence>
<dbReference type="NCBIfam" id="NF011676">
    <property type="entry name" value="PRK15095.1"/>
    <property type="match status" value="1"/>
</dbReference>
<dbReference type="RefSeq" id="WP_123714201.1">
    <property type="nucleotide sequence ID" value="NZ_RKHR01000011.1"/>
</dbReference>
<organism evidence="8 9">
    <name type="scientific">Sinobacterium caligoides</name>
    <dbReference type="NCBI Taxonomy" id="933926"/>
    <lineage>
        <taxon>Bacteria</taxon>
        <taxon>Pseudomonadati</taxon>
        <taxon>Pseudomonadota</taxon>
        <taxon>Gammaproteobacteria</taxon>
        <taxon>Cellvibrionales</taxon>
        <taxon>Spongiibacteraceae</taxon>
        <taxon>Sinobacterium</taxon>
    </lineage>
</organism>
<dbReference type="InterPro" id="IPR046357">
    <property type="entry name" value="PPIase_dom_sf"/>
</dbReference>
<keyword evidence="3 5" id="KW-0697">Rotamase</keyword>
<dbReference type="SUPFAM" id="SSF54534">
    <property type="entry name" value="FKBP-like"/>
    <property type="match status" value="1"/>
</dbReference>
<keyword evidence="9" id="KW-1185">Reference proteome</keyword>
<comment type="catalytic activity">
    <reaction evidence="1 5 6">
        <text>[protein]-peptidylproline (omega=180) = [protein]-peptidylproline (omega=0)</text>
        <dbReference type="Rhea" id="RHEA:16237"/>
        <dbReference type="Rhea" id="RHEA-COMP:10747"/>
        <dbReference type="Rhea" id="RHEA-COMP:10748"/>
        <dbReference type="ChEBI" id="CHEBI:83833"/>
        <dbReference type="ChEBI" id="CHEBI:83834"/>
        <dbReference type="EC" id="5.2.1.8"/>
    </reaction>
</comment>
<dbReference type="AlphaFoldDB" id="A0A3N2D4Q3"/>
<evidence type="ECO:0000256" key="3">
    <source>
        <dbReference type="ARBA" id="ARBA00023110"/>
    </source>
</evidence>
<dbReference type="PANTHER" id="PTHR47861">
    <property type="entry name" value="FKBP-TYPE PEPTIDYL-PROLYL CIS-TRANS ISOMERASE SLYD"/>
    <property type="match status" value="1"/>
</dbReference>
<reference evidence="8 9" key="1">
    <citation type="submission" date="2018-11" db="EMBL/GenBank/DDBJ databases">
        <title>Genomic Encyclopedia of Type Strains, Phase IV (KMG-IV): sequencing the most valuable type-strain genomes for metagenomic binning, comparative biology and taxonomic classification.</title>
        <authorList>
            <person name="Goeker M."/>
        </authorList>
    </citation>
    <scope>NUCLEOTIDE SEQUENCE [LARGE SCALE GENOMIC DNA]</scope>
    <source>
        <strain evidence="8 9">DSM 100316</strain>
    </source>
</reference>
<dbReference type="Gene3D" id="2.40.10.330">
    <property type="match status" value="1"/>
</dbReference>
<dbReference type="EMBL" id="RKHR01000011">
    <property type="protein sequence ID" value="ROR94749.1"/>
    <property type="molecule type" value="Genomic_DNA"/>
</dbReference>
<dbReference type="EC" id="5.2.1.8" evidence="6"/>
<dbReference type="Proteomes" id="UP000275394">
    <property type="component" value="Unassembled WGS sequence"/>
</dbReference>
<feature type="domain" description="PPIase FKBP-type" evidence="7">
    <location>
        <begin position="9"/>
        <end position="99"/>
    </location>
</feature>
<dbReference type="PROSITE" id="PS50059">
    <property type="entry name" value="FKBP_PPIASE"/>
    <property type="match status" value="1"/>
</dbReference>
<keyword evidence="4 5" id="KW-0413">Isomerase</keyword>
<dbReference type="GO" id="GO:0003755">
    <property type="term" value="F:peptidyl-prolyl cis-trans isomerase activity"/>
    <property type="evidence" value="ECO:0007669"/>
    <property type="project" value="UniProtKB-UniRule"/>
</dbReference>
<evidence type="ECO:0000259" key="7">
    <source>
        <dbReference type="PROSITE" id="PS50059"/>
    </source>
</evidence>
<evidence type="ECO:0000256" key="5">
    <source>
        <dbReference type="PROSITE-ProRule" id="PRU00277"/>
    </source>
</evidence>
<evidence type="ECO:0000256" key="2">
    <source>
        <dbReference type="ARBA" id="ARBA00006577"/>
    </source>
</evidence>
<dbReference type="Pfam" id="PF00254">
    <property type="entry name" value="FKBP_C"/>
    <property type="match status" value="1"/>
</dbReference>
<dbReference type="InterPro" id="IPR001179">
    <property type="entry name" value="PPIase_FKBP_dom"/>
</dbReference>
<evidence type="ECO:0000313" key="8">
    <source>
        <dbReference type="EMBL" id="ROR94749.1"/>
    </source>
</evidence>
<proteinExistence type="inferred from homology"/>
<evidence type="ECO:0000256" key="1">
    <source>
        <dbReference type="ARBA" id="ARBA00000971"/>
    </source>
</evidence>
<evidence type="ECO:0000256" key="6">
    <source>
        <dbReference type="RuleBase" id="RU003915"/>
    </source>
</evidence>
<dbReference type="InterPro" id="IPR048261">
    <property type="entry name" value="SlpA/SlyD-like_ins_sf"/>
</dbReference>